<organism evidence="2 3">
    <name type="scientific">Cadophora malorum</name>
    <dbReference type="NCBI Taxonomy" id="108018"/>
    <lineage>
        <taxon>Eukaryota</taxon>
        <taxon>Fungi</taxon>
        <taxon>Dikarya</taxon>
        <taxon>Ascomycota</taxon>
        <taxon>Pezizomycotina</taxon>
        <taxon>Leotiomycetes</taxon>
        <taxon>Helotiales</taxon>
        <taxon>Ploettnerulaceae</taxon>
        <taxon>Cadophora</taxon>
    </lineage>
</organism>
<dbReference type="AlphaFoldDB" id="A0A8H7T5B7"/>
<feature type="compositionally biased region" description="Acidic residues" evidence="1">
    <location>
        <begin position="431"/>
        <end position="454"/>
    </location>
</feature>
<feature type="region of interest" description="Disordered" evidence="1">
    <location>
        <begin position="431"/>
        <end position="593"/>
    </location>
</feature>
<feature type="compositionally biased region" description="Polar residues" evidence="1">
    <location>
        <begin position="558"/>
        <end position="573"/>
    </location>
</feature>
<dbReference type="Proteomes" id="UP000664132">
    <property type="component" value="Unassembled WGS sequence"/>
</dbReference>
<gene>
    <name evidence="2" type="ORF">IFR04_014101</name>
</gene>
<protein>
    <submittedName>
        <fullName evidence="2">Uncharacterized protein</fullName>
    </submittedName>
</protein>
<evidence type="ECO:0000313" key="3">
    <source>
        <dbReference type="Proteomes" id="UP000664132"/>
    </source>
</evidence>
<evidence type="ECO:0000256" key="1">
    <source>
        <dbReference type="SAM" id="MobiDB-lite"/>
    </source>
</evidence>
<reference evidence="2" key="1">
    <citation type="submission" date="2021-02" db="EMBL/GenBank/DDBJ databases">
        <title>Genome sequence Cadophora malorum strain M34.</title>
        <authorList>
            <person name="Stefanovic E."/>
            <person name="Vu D."/>
            <person name="Scully C."/>
            <person name="Dijksterhuis J."/>
            <person name="Roader J."/>
            <person name="Houbraken J."/>
        </authorList>
    </citation>
    <scope>NUCLEOTIDE SEQUENCE</scope>
    <source>
        <strain evidence="2">M34</strain>
    </source>
</reference>
<feature type="region of interest" description="Disordered" evidence="1">
    <location>
        <begin position="288"/>
        <end position="318"/>
    </location>
</feature>
<sequence>MAPSTPTKVSSSPAHAGFVYIRLDRRFGKNKVKEIVRNAVKRQQDITTRLKRCKIGQNCQGDPRKPSKWRLYSPQNPPHIERNDWHDPCGIAGYPMYVILDDRAAVNVLESGISNKDRHFRWPGNFTTSGDLPKDHVHRGHTGRVADGRFICIDFGKRHKYVFHGDENYNDGDPVKFIEVVSGRPGTGLSYHLSTPQTMQKAADLEALEASRKEAAEAVPRATAMLQQMSMITKRLNEELECASTTLDKCRELAAKFQYDPMSYDTEQERSEALRRMAEDLASWGNDLERRDARAGPGANELDEERAGNDEAQSSSANRQIYSQRVMFEMQVIQLYQKQQKTIQGLKTLYEKVPKCEENRELLLAMRNDYHTKRDDLQQWRKSLDAFEWISAALDLYIHPDGDNLDWSGNDLDIDEGFFHNLRMALAAEGEGDDDNEAADDGIMEDDGVEDWDDNLGLGDASDGITARGDEIENAGDGTAKAANDDLTGNEKESTVNTDGKRRKKSREKGARRGKKVPSGVGEATEAVHEQAEEQQDVVENARSAKKARKAERKAWRNSTTTGEDQRSGSWKPSSKKNSRGSGASQVIFHKSC</sequence>
<name>A0A8H7T5B7_9HELO</name>
<feature type="compositionally biased region" description="Basic residues" evidence="1">
    <location>
        <begin position="501"/>
        <end position="516"/>
    </location>
</feature>
<accession>A0A8H7T5B7</accession>
<comment type="caution">
    <text evidence="2">The sequence shown here is derived from an EMBL/GenBank/DDBJ whole genome shotgun (WGS) entry which is preliminary data.</text>
</comment>
<dbReference type="EMBL" id="JAFJYH010000356">
    <property type="protein sequence ID" value="KAG4412760.1"/>
    <property type="molecule type" value="Genomic_DNA"/>
</dbReference>
<dbReference type="OrthoDB" id="3650389at2759"/>
<keyword evidence="3" id="KW-1185">Reference proteome</keyword>
<proteinExistence type="predicted"/>
<evidence type="ECO:0000313" key="2">
    <source>
        <dbReference type="EMBL" id="KAG4412760.1"/>
    </source>
</evidence>